<dbReference type="Proteomes" id="UP000308836">
    <property type="component" value="Unassembled WGS sequence"/>
</dbReference>
<sequence length="293" mass="31495">MNQSLKKRIFTIFVLGLGICTGCGVQAQEKRAFDPDATMHALTREDGSGTRQAFADLFALRDEKGVDAIHPGIAVTNATSVMMMSTAGDPYAIGYTSLGAMNDMVKPVAIDGVRASVQTVEDGTYPIARPFYLAIKDDLPPAGEEFVEFVLSREGENIIAKQGYVATGTDLPFQTSHPQGSIMVTGSSSIAPVMEKLKERYAQINPKAEIVVQQSDSSSGLSDVANGTAAIGMSSRALKPSELKRGLTPIAFAKDGIVVIVNPANPVESLTMEQVRSVYRDPQQTWRALENHR</sequence>
<keyword evidence="2" id="KW-1185">Reference proteome</keyword>
<proteinExistence type="predicted"/>
<evidence type="ECO:0000313" key="1">
    <source>
        <dbReference type="EMBL" id="TGY65398.1"/>
    </source>
</evidence>
<comment type="caution">
    <text evidence="1">The sequence shown here is derived from an EMBL/GenBank/DDBJ whole genome shotgun (WGS) entry which is preliminary data.</text>
</comment>
<name>A0AC61R6V4_9FIRM</name>
<accession>A0AC61R6V4</accession>
<dbReference type="EMBL" id="SRYG01000018">
    <property type="protein sequence ID" value="TGY65398.1"/>
    <property type="molecule type" value="Genomic_DNA"/>
</dbReference>
<evidence type="ECO:0000313" key="2">
    <source>
        <dbReference type="Proteomes" id="UP000308836"/>
    </source>
</evidence>
<organism evidence="1 2">
    <name type="scientific">Dubosiella muris</name>
    <dbReference type="NCBI Taxonomy" id="3038133"/>
    <lineage>
        <taxon>Bacteria</taxon>
        <taxon>Bacillati</taxon>
        <taxon>Bacillota</taxon>
        <taxon>Erysipelotrichia</taxon>
        <taxon>Erysipelotrichales</taxon>
        <taxon>Erysipelotrichaceae</taxon>
        <taxon>Dubosiella</taxon>
    </lineage>
</organism>
<protein>
    <submittedName>
        <fullName evidence="1">Phosphate ABC transporter substrate-binding protein</fullName>
    </submittedName>
</protein>
<reference evidence="1" key="1">
    <citation type="submission" date="2019-04" db="EMBL/GenBank/DDBJ databases">
        <title>Microbes associate with the intestines of laboratory mice.</title>
        <authorList>
            <person name="Navarre W."/>
            <person name="Wong E."/>
            <person name="Huang K."/>
            <person name="Tropini C."/>
            <person name="Ng K."/>
            <person name="Yu B."/>
        </authorList>
    </citation>
    <scope>NUCLEOTIDE SEQUENCE</scope>
    <source>
        <strain evidence="1">NM09_H32</strain>
    </source>
</reference>
<gene>
    <name evidence="1" type="ORF">E5336_08905</name>
</gene>